<accession>A0A4R0GL22</accession>
<organism evidence="1 2">
    <name type="scientific">Kosakonia quasisacchari</name>
    <dbReference type="NCBI Taxonomy" id="2529380"/>
    <lineage>
        <taxon>Bacteria</taxon>
        <taxon>Pseudomonadati</taxon>
        <taxon>Pseudomonadota</taxon>
        <taxon>Gammaproteobacteria</taxon>
        <taxon>Enterobacterales</taxon>
        <taxon>Enterobacteriaceae</taxon>
        <taxon>Kosakonia</taxon>
    </lineage>
</organism>
<dbReference type="Proteomes" id="UP000291793">
    <property type="component" value="Unassembled WGS sequence"/>
</dbReference>
<keyword evidence="2" id="KW-1185">Reference proteome</keyword>
<dbReference type="OrthoDB" id="7065204at2"/>
<protein>
    <submittedName>
        <fullName evidence="1">Uncharacterized protein</fullName>
    </submittedName>
</protein>
<dbReference type="EMBL" id="SJOP01000041">
    <property type="protein sequence ID" value="TCB96131.1"/>
    <property type="molecule type" value="Genomic_DNA"/>
</dbReference>
<evidence type="ECO:0000313" key="2">
    <source>
        <dbReference type="Proteomes" id="UP000291793"/>
    </source>
</evidence>
<proteinExistence type="predicted"/>
<gene>
    <name evidence="1" type="ORF">E0L21_24135</name>
</gene>
<comment type="caution">
    <text evidence="1">The sequence shown here is derived from an EMBL/GenBank/DDBJ whole genome shotgun (WGS) entry which is preliminary data.</text>
</comment>
<name>A0A4R0GL22_9ENTR</name>
<evidence type="ECO:0000313" key="1">
    <source>
        <dbReference type="EMBL" id="TCB96131.1"/>
    </source>
</evidence>
<reference evidence="1 2" key="1">
    <citation type="submission" date="2019-02" db="EMBL/GenBank/DDBJ databases">
        <title>The draft genome of Kosakonia quasisacchari strain WCHKQ120001.</title>
        <authorList>
            <person name="Wang C."/>
            <person name="Feng Y."/>
            <person name="Zong Z."/>
        </authorList>
    </citation>
    <scope>NUCLEOTIDE SEQUENCE [LARGE SCALE GENOMIC DNA]</scope>
    <source>
        <strain evidence="1 2">WCHKQ120001</strain>
    </source>
</reference>
<sequence length="149" mass="16346">MLREEPTPTSMGKYEVLIAGKGTGIMVPVQVIEAAVQVDDKRLLLFLTDDVPYEEALKIALLDLKEGVKEILTLGGAYLTGSFTDLNIQPNAVEFSFIGDTTWRVEIPAMPFMKLPFIGDPRGVSRPPALKHYIKITASPAPARFDGSR</sequence>
<dbReference type="AlphaFoldDB" id="A0A4R0GL22"/>